<sequence>MVSTLAGTSQFSLASSDETGCRWSDYCAMGGVPYLAADNDTRVNLLMLAAGMRNLPVALSSLPQDISRSRGYQFGVFPGEAAPVTDQTTTPGQTAVPQEDPLDALALSLGIKPSGLTGFSAEYEGRWISNNPLSLSQFFQTLLDDQQLDQAERDLLALRRPKFTG</sequence>
<proteinExistence type="predicted"/>
<organism evidence="1">
    <name type="scientific">Serratia fonticola</name>
    <dbReference type="NCBI Taxonomy" id="47917"/>
    <lineage>
        <taxon>Bacteria</taxon>
        <taxon>Pseudomonadati</taxon>
        <taxon>Pseudomonadota</taxon>
        <taxon>Gammaproteobacteria</taxon>
        <taxon>Enterobacterales</taxon>
        <taxon>Yersiniaceae</taxon>
        <taxon>Serratia</taxon>
    </lineage>
</organism>
<protein>
    <submittedName>
        <fullName evidence="1">Uncharacterized protein</fullName>
    </submittedName>
</protein>
<name>A0A4U9W615_SERFO</name>
<dbReference type="EMBL" id="CABEEZ010000133">
    <property type="protein sequence ID" value="VTR54251.1"/>
    <property type="molecule type" value="Genomic_DNA"/>
</dbReference>
<evidence type="ECO:0000313" key="1">
    <source>
        <dbReference type="EMBL" id="VTR54251.1"/>
    </source>
</evidence>
<gene>
    <name evidence="1" type="ORF">NCTC12965_06687</name>
</gene>
<accession>A0A4U9W615</accession>
<reference evidence="1" key="1">
    <citation type="submission" date="2019-05" db="EMBL/GenBank/DDBJ databases">
        <authorList>
            <consortium name="Pathogen Informatics"/>
        </authorList>
    </citation>
    <scope>NUCLEOTIDE SEQUENCE [LARGE SCALE GENOMIC DNA]</scope>
    <source>
        <strain evidence="1">NCTC12965</strain>
    </source>
</reference>
<dbReference type="AlphaFoldDB" id="A0A4U9W615"/>